<dbReference type="GO" id="GO:0016020">
    <property type="term" value="C:membrane"/>
    <property type="evidence" value="ECO:0007669"/>
    <property type="project" value="UniProtKB-SubCell"/>
</dbReference>
<keyword evidence="1" id="KW-0406">Ion transport</keyword>
<comment type="caution">
    <text evidence="2">The sequence shown here is derived from an EMBL/GenBank/DDBJ whole genome shotgun (WGS) entry which is preliminary data.</text>
</comment>
<reference evidence="2 3" key="1">
    <citation type="journal article" date="2023" name="Int. J. Mol. Sci.">
        <title>De Novo Assembly and Annotation of 11 Diverse Shrub Willow (Salix) Genomes Reveals Novel Gene Organization in Sex-Linked Regions.</title>
        <authorList>
            <person name="Hyden B."/>
            <person name="Feng K."/>
            <person name="Yates T.B."/>
            <person name="Jawdy S."/>
            <person name="Cereghino C."/>
            <person name="Smart L.B."/>
            <person name="Muchero W."/>
        </authorList>
    </citation>
    <scope>NUCLEOTIDE SEQUENCE [LARGE SCALE GENOMIC DNA]</scope>
    <source>
        <tissue evidence="2">Shoot tip</tissue>
    </source>
</reference>
<dbReference type="PANTHER" id="PTHR45651">
    <property type="entry name" value="CYCLIC NUCLEOTIDE-GATED ION CHANNEL 15-RELATED-RELATED"/>
    <property type="match status" value="1"/>
</dbReference>
<proteinExistence type="predicted"/>
<evidence type="ECO:0000256" key="1">
    <source>
        <dbReference type="ARBA" id="ARBA00023303"/>
    </source>
</evidence>
<gene>
    <name evidence="2" type="ORF">OIU84_001962</name>
</gene>
<protein>
    <recommendedName>
        <fullName evidence="4">Ion transport domain-containing protein</fullName>
    </recommendedName>
</protein>
<organism evidence="2 3">
    <name type="scientific">Salix udensis</name>
    <dbReference type="NCBI Taxonomy" id="889485"/>
    <lineage>
        <taxon>Eukaryota</taxon>
        <taxon>Viridiplantae</taxon>
        <taxon>Streptophyta</taxon>
        <taxon>Embryophyta</taxon>
        <taxon>Tracheophyta</taxon>
        <taxon>Spermatophyta</taxon>
        <taxon>Magnoliopsida</taxon>
        <taxon>eudicotyledons</taxon>
        <taxon>Gunneridae</taxon>
        <taxon>Pentapetalae</taxon>
        <taxon>rosids</taxon>
        <taxon>fabids</taxon>
        <taxon>Malpighiales</taxon>
        <taxon>Salicaceae</taxon>
        <taxon>Saliceae</taxon>
        <taxon>Salix</taxon>
    </lineage>
</organism>
<dbReference type="SUPFAM" id="SSF81324">
    <property type="entry name" value="Voltage-gated potassium channels"/>
    <property type="match status" value="1"/>
</dbReference>
<evidence type="ECO:0008006" key="4">
    <source>
        <dbReference type="Google" id="ProtNLM"/>
    </source>
</evidence>
<dbReference type="EMBL" id="JAPFFJ010000010">
    <property type="protein sequence ID" value="KAJ6418693.1"/>
    <property type="molecule type" value="Genomic_DNA"/>
</dbReference>
<dbReference type="GO" id="GO:0034220">
    <property type="term" value="P:monoatomic ion transmembrane transport"/>
    <property type="evidence" value="ECO:0007669"/>
    <property type="project" value="UniProtKB-KW"/>
</dbReference>
<dbReference type="AlphaFoldDB" id="A0AAD6P7L9"/>
<sequence length="76" mass="8828">MTKTFVVLRSLTDLIYLLNILLQFKLAYFTPESRVVGAGELVDHPKKIAWHYIRGWFFIDLFLVLPLPQVSDSFSV</sequence>
<keyword evidence="3" id="KW-1185">Reference proteome</keyword>
<accession>A0AAD6P7L9</accession>
<keyword evidence="1" id="KW-0407">Ion channel</keyword>
<dbReference type="PANTHER" id="PTHR45651:SF11">
    <property type="entry name" value="CYCLIC NUCLEOTIDE-GATED ION CHANNEL 20, CHLOROPLASTIC-RELATED"/>
    <property type="match status" value="1"/>
</dbReference>
<dbReference type="Proteomes" id="UP001162972">
    <property type="component" value="Chromosome 12"/>
</dbReference>
<evidence type="ECO:0000313" key="2">
    <source>
        <dbReference type="EMBL" id="KAJ6418693.1"/>
    </source>
</evidence>
<name>A0AAD6P7L9_9ROSI</name>
<keyword evidence="1" id="KW-0813">Transport</keyword>
<evidence type="ECO:0000313" key="3">
    <source>
        <dbReference type="Proteomes" id="UP001162972"/>
    </source>
</evidence>